<evidence type="ECO:0000313" key="1">
    <source>
        <dbReference type="EMBL" id="OJH39478.1"/>
    </source>
</evidence>
<evidence type="ECO:0008006" key="3">
    <source>
        <dbReference type="Google" id="ProtNLM"/>
    </source>
</evidence>
<name>A0A1L9BB80_9BACT</name>
<reference evidence="2" key="1">
    <citation type="submission" date="2016-11" db="EMBL/GenBank/DDBJ databases">
        <authorList>
            <person name="Shukria A."/>
            <person name="Stevens D.C."/>
        </authorList>
    </citation>
    <scope>NUCLEOTIDE SEQUENCE [LARGE SCALE GENOMIC DNA]</scope>
    <source>
        <strain evidence="2">Cbfe23</strain>
    </source>
</reference>
<organism evidence="1 2">
    <name type="scientific">Cystobacter ferrugineus</name>
    <dbReference type="NCBI Taxonomy" id="83449"/>
    <lineage>
        <taxon>Bacteria</taxon>
        <taxon>Pseudomonadati</taxon>
        <taxon>Myxococcota</taxon>
        <taxon>Myxococcia</taxon>
        <taxon>Myxococcales</taxon>
        <taxon>Cystobacterineae</taxon>
        <taxon>Archangiaceae</taxon>
        <taxon>Cystobacter</taxon>
    </lineage>
</organism>
<comment type="caution">
    <text evidence="1">The sequence shown here is derived from an EMBL/GenBank/DDBJ whole genome shotgun (WGS) entry which is preliminary data.</text>
</comment>
<dbReference type="AlphaFoldDB" id="A0A1L9BB80"/>
<proteinExistence type="predicted"/>
<dbReference type="Proteomes" id="UP000182229">
    <property type="component" value="Unassembled WGS sequence"/>
</dbReference>
<keyword evidence="2" id="KW-1185">Reference proteome</keyword>
<dbReference type="RefSeq" id="WP_071899653.1">
    <property type="nucleotide sequence ID" value="NZ_MPIN01000004.1"/>
</dbReference>
<dbReference type="STRING" id="83449.BON30_18450"/>
<dbReference type="SUPFAM" id="SSF49464">
    <property type="entry name" value="Carboxypeptidase regulatory domain-like"/>
    <property type="match status" value="1"/>
</dbReference>
<dbReference type="EMBL" id="MPIN01000004">
    <property type="protein sequence ID" value="OJH39478.1"/>
    <property type="molecule type" value="Genomic_DNA"/>
</dbReference>
<sequence length="258" mass="28221">MDLTLELAPIAEVRGVVRDETEQPIESAVVELWAKDGEDSTRVSSGWTDAQGRYRVGPAKPGVLKIFVGGEELFRVVVDARGQPVEGVRVEVRSALSRGRVPWLLGGGWVQQTGPDGRFSLQSVSGAQLELRVEKPEYVLACSEREGGRIALPVKPGDREVRAVLVREAFVHWQILHWDGTPVPSFPVSTREGLGNAREFSNEEGLFSVPILCTGTLQLELRVAEGVDVRGGSRRLRRLMSVREEVDVHLGALVLDGG</sequence>
<dbReference type="OrthoDB" id="5499103at2"/>
<reference evidence="1 2" key="2">
    <citation type="submission" date="2016-12" db="EMBL/GenBank/DDBJ databases">
        <title>Draft Genome Sequence of Cystobacter ferrugineus Strain Cbfe23.</title>
        <authorList>
            <person name="Akbar S."/>
            <person name="Dowd S.E."/>
            <person name="Stevens D.C."/>
        </authorList>
    </citation>
    <scope>NUCLEOTIDE SEQUENCE [LARGE SCALE GENOMIC DNA]</scope>
    <source>
        <strain evidence="1 2">Cbfe23</strain>
    </source>
</reference>
<dbReference type="InterPro" id="IPR008969">
    <property type="entry name" value="CarboxyPept-like_regulatory"/>
</dbReference>
<accession>A0A1L9BB80</accession>
<gene>
    <name evidence="1" type="ORF">BON30_18450</name>
</gene>
<evidence type="ECO:0000313" key="2">
    <source>
        <dbReference type="Proteomes" id="UP000182229"/>
    </source>
</evidence>
<protein>
    <recommendedName>
        <fullName evidence="3">Carboxypeptidase regulatory-like domain-containing protein</fullName>
    </recommendedName>
</protein>